<dbReference type="Pfam" id="PF07729">
    <property type="entry name" value="FCD"/>
    <property type="match status" value="1"/>
</dbReference>
<dbReference type="RefSeq" id="WP_052266814.1">
    <property type="nucleotide sequence ID" value="NZ_CP010310.2"/>
</dbReference>
<evidence type="ECO:0000256" key="4">
    <source>
        <dbReference type="SAM" id="MobiDB-lite"/>
    </source>
</evidence>
<evidence type="ECO:0000256" key="3">
    <source>
        <dbReference type="ARBA" id="ARBA00023163"/>
    </source>
</evidence>
<dbReference type="InterPro" id="IPR008920">
    <property type="entry name" value="TF_FadR/GntR_C"/>
</dbReference>
<dbReference type="Gene3D" id="1.10.10.10">
    <property type="entry name" value="Winged helix-like DNA-binding domain superfamily/Winged helix DNA-binding domain"/>
    <property type="match status" value="1"/>
</dbReference>
<dbReference type="InterPro" id="IPR036388">
    <property type="entry name" value="WH-like_DNA-bd_sf"/>
</dbReference>
<feature type="region of interest" description="Disordered" evidence="4">
    <location>
        <begin position="220"/>
        <end position="249"/>
    </location>
</feature>
<keyword evidence="2" id="KW-0238">DNA-binding</keyword>
<keyword evidence="8" id="KW-1185">Reference proteome</keyword>
<dbReference type="AlphaFoldDB" id="A0AAJ4ZDX2"/>
<reference evidence="6" key="2">
    <citation type="submission" date="2016-11" db="EMBL/GenBank/DDBJ databases">
        <title>Complete Genome Sequencing of Pandoraea pulmonicola DSM 16583.</title>
        <authorList>
            <person name="Chan K.-G."/>
        </authorList>
    </citation>
    <scope>NUCLEOTIDE SEQUENCE</scope>
    <source>
        <strain evidence="6">DSM 16583</strain>
    </source>
</reference>
<dbReference type="InterPro" id="IPR000524">
    <property type="entry name" value="Tscrpt_reg_HTH_GntR"/>
</dbReference>
<evidence type="ECO:0000256" key="1">
    <source>
        <dbReference type="ARBA" id="ARBA00023015"/>
    </source>
</evidence>
<evidence type="ECO:0000313" key="8">
    <source>
        <dbReference type="Proteomes" id="UP000035086"/>
    </source>
</evidence>
<proteinExistence type="predicted"/>
<gene>
    <name evidence="7" type="primary">mcbR_3</name>
    <name evidence="7" type="ORF">NCTC13159_03093</name>
    <name evidence="6" type="ORF">RO07_05880</name>
</gene>
<feature type="domain" description="HTH gntR-type" evidence="5">
    <location>
        <begin position="8"/>
        <end position="75"/>
    </location>
</feature>
<dbReference type="EMBL" id="CP010310">
    <property type="protein sequence ID" value="APD13665.1"/>
    <property type="molecule type" value="Genomic_DNA"/>
</dbReference>
<dbReference type="SUPFAM" id="SSF48008">
    <property type="entry name" value="GntR ligand-binding domain-like"/>
    <property type="match status" value="1"/>
</dbReference>
<dbReference type="PANTHER" id="PTHR43537:SF41">
    <property type="entry name" value="TRANSCRIPTIONAL REGULATORY PROTEIN"/>
    <property type="match status" value="1"/>
</dbReference>
<sequence>MRHESGTGTAVERAYEALREQIGRGELKPGEALRQDHLAAVLGVSHVPVREALTMLAADGLAVSRMNRGTVVSALTEDDALELADYRALLEGRLMALAMPNLSRADIARAQAALDALEAATELADIVARNAAFHAMLYAKAERPYFQRAVATARLNLGRYLFLSWQTAGNAERSHEEHRELLRLCAEGDDAGAVALVQAHNRATGERIARIIREGWGDREGETAGEPLGDEVGRVTSRYVRQGRVPSDN</sequence>
<dbReference type="Gene3D" id="1.20.120.530">
    <property type="entry name" value="GntR ligand-binding domain-like"/>
    <property type="match status" value="1"/>
</dbReference>
<protein>
    <submittedName>
        <fullName evidence="7">HTH-type transcriptional regulator mcbR</fullName>
    </submittedName>
</protein>
<dbReference type="InterPro" id="IPR011711">
    <property type="entry name" value="GntR_C"/>
</dbReference>
<accession>A0AAJ4ZDX2</accession>
<dbReference type="PANTHER" id="PTHR43537">
    <property type="entry name" value="TRANSCRIPTIONAL REGULATOR, GNTR FAMILY"/>
    <property type="match status" value="1"/>
</dbReference>
<dbReference type="SMART" id="SM00895">
    <property type="entry name" value="FCD"/>
    <property type="match status" value="1"/>
</dbReference>
<dbReference type="Pfam" id="PF00392">
    <property type="entry name" value="GntR"/>
    <property type="match status" value="1"/>
</dbReference>
<dbReference type="SMART" id="SM00345">
    <property type="entry name" value="HTH_GNTR"/>
    <property type="match status" value="1"/>
</dbReference>
<dbReference type="EMBL" id="UGSJ01000001">
    <property type="protein sequence ID" value="SUA91587.1"/>
    <property type="molecule type" value="Genomic_DNA"/>
</dbReference>
<dbReference type="InterPro" id="IPR036390">
    <property type="entry name" value="WH_DNA-bd_sf"/>
</dbReference>
<evidence type="ECO:0000313" key="6">
    <source>
        <dbReference type="EMBL" id="APD13665.1"/>
    </source>
</evidence>
<organism evidence="7 9">
    <name type="scientific">Pandoraea pulmonicola</name>
    <dbReference type="NCBI Taxonomy" id="93221"/>
    <lineage>
        <taxon>Bacteria</taxon>
        <taxon>Pseudomonadati</taxon>
        <taxon>Pseudomonadota</taxon>
        <taxon>Betaproteobacteria</taxon>
        <taxon>Burkholderiales</taxon>
        <taxon>Burkholderiaceae</taxon>
        <taxon>Pandoraea</taxon>
    </lineage>
</organism>
<dbReference type="Proteomes" id="UP000254589">
    <property type="component" value="Unassembled WGS sequence"/>
</dbReference>
<evidence type="ECO:0000313" key="7">
    <source>
        <dbReference type="EMBL" id="SUA91587.1"/>
    </source>
</evidence>
<dbReference type="SUPFAM" id="SSF46785">
    <property type="entry name" value="Winged helix' DNA-binding domain"/>
    <property type="match status" value="1"/>
</dbReference>
<dbReference type="GO" id="GO:0003700">
    <property type="term" value="F:DNA-binding transcription factor activity"/>
    <property type="evidence" value="ECO:0007669"/>
    <property type="project" value="InterPro"/>
</dbReference>
<dbReference type="Proteomes" id="UP000035086">
    <property type="component" value="Chromosome"/>
</dbReference>
<evidence type="ECO:0000259" key="5">
    <source>
        <dbReference type="PROSITE" id="PS50949"/>
    </source>
</evidence>
<dbReference type="KEGG" id="ppul:RO07_05880"/>
<keyword evidence="1" id="KW-0805">Transcription regulation</keyword>
<dbReference type="GO" id="GO:0003677">
    <property type="term" value="F:DNA binding"/>
    <property type="evidence" value="ECO:0007669"/>
    <property type="project" value="UniProtKB-KW"/>
</dbReference>
<keyword evidence="3" id="KW-0804">Transcription</keyword>
<evidence type="ECO:0000313" key="9">
    <source>
        <dbReference type="Proteomes" id="UP000254589"/>
    </source>
</evidence>
<reference evidence="7 9" key="3">
    <citation type="submission" date="2018-06" db="EMBL/GenBank/DDBJ databases">
        <authorList>
            <consortium name="Pathogen Informatics"/>
            <person name="Doyle S."/>
        </authorList>
    </citation>
    <scope>NUCLEOTIDE SEQUENCE [LARGE SCALE GENOMIC DNA]</scope>
    <source>
        <strain evidence="7 9">NCTC13159</strain>
    </source>
</reference>
<evidence type="ECO:0000256" key="2">
    <source>
        <dbReference type="ARBA" id="ARBA00023125"/>
    </source>
</evidence>
<dbReference type="PROSITE" id="PS50949">
    <property type="entry name" value="HTH_GNTR"/>
    <property type="match status" value="1"/>
</dbReference>
<reference evidence="8" key="1">
    <citation type="submission" date="2014-12" db="EMBL/GenBank/DDBJ databases">
        <title>Complete Genome Sequencing of Pandoraea pulmonicola DSM 16583.</title>
        <authorList>
            <person name="Chan K.-G."/>
        </authorList>
    </citation>
    <scope>NUCLEOTIDE SEQUENCE [LARGE SCALE GENOMIC DNA]</scope>
    <source>
        <strain evidence="8">DSM 16583</strain>
    </source>
</reference>
<dbReference type="CDD" id="cd07377">
    <property type="entry name" value="WHTH_GntR"/>
    <property type="match status" value="1"/>
</dbReference>
<name>A0AAJ4ZDX2_PANPU</name>